<dbReference type="Gene3D" id="3.40.50.720">
    <property type="entry name" value="NAD(P)-binding Rossmann-like Domain"/>
    <property type="match status" value="1"/>
</dbReference>
<dbReference type="PANTHER" id="PTHR43880:SF12">
    <property type="entry name" value="ALCOHOL DEHYDROGENASE CLASS-3"/>
    <property type="match status" value="1"/>
</dbReference>
<organism evidence="8 9">
    <name type="scientific">Desulfacinum infernum DSM 9756</name>
    <dbReference type="NCBI Taxonomy" id="1121391"/>
    <lineage>
        <taxon>Bacteria</taxon>
        <taxon>Pseudomonadati</taxon>
        <taxon>Thermodesulfobacteriota</taxon>
        <taxon>Syntrophobacteria</taxon>
        <taxon>Syntrophobacterales</taxon>
        <taxon>Syntrophobacteraceae</taxon>
        <taxon>Desulfacinum</taxon>
    </lineage>
</organism>
<dbReference type="InterPro" id="IPR002328">
    <property type="entry name" value="ADH_Zn_CS"/>
</dbReference>
<reference evidence="9" key="1">
    <citation type="submission" date="2016-11" db="EMBL/GenBank/DDBJ databases">
        <authorList>
            <person name="Varghese N."/>
            <person name="Submissions S."/>
        </authorList>
    </citation>
    <scope>NUCLEOTIDE SEQUENCE [LARGE SCALE GENOMIC DNA]</scope>
    <source>
        <strain evidence="9">DSM 9756</strain>
    </source>
</reference>
<dbReference type="InterPro" id="IPR020843">
    <property type="entry name" value="ER"/>
</dbReference>
<sequence length="364" mass="38362">MKIRAATVNEAGGDFIIRELEMEEPRESEVVVRIVGAGICHTDLVARDQHLPIPLPAVFGHEGAGVVEKVGSKVTKVEPGDHVVLAWGACGQCPSCLSGRDPYCHNFFLYNFHGARPDGTVTLKDEHGVVHGSFFGQSSFASHALADQRNVVKVPKDVPLDVLAPLGCGVMTGAGAVINSLKVRPGSTIAVFGIGTVGMSAVAAAKLVGCTTIIAVDVQEGRLKKAMELGATHVVHAGHADPVQAVLDITGGGVQYSLECVGNPAVLRQATDCLAMPGVCGLVGVTAPGTEVVLDMDRIMNGRAVQGIIEGDAIPELFIPQLIELYKQGRFPFDQLITKYPFEEINRAVHDMESGAVVKPVLTP</sequence>
<keyword evidence="9" id="KW-1185">Reference proteome</keyword>
<keyword evidence="2 6" id="KW-0479">Metal-binding</keyword>
<dbReference type="InterPro" id="IPR013154">
    <property type="entry name" value="ADH-like_N"/>
</dbReference>
<evidence type="ECO:0000256" key="6">
    <source>
        <dbReference type="RuleBase" id="RU361277"/>
    </source>
</evidence>
<dbReference type="PANTHER" id="PTHR43880">
    <property type="entry name" value="ALCOHOL DEHYDROGENASE"/>
    <property type="match status" value="1"/>
</dbReference>
<dbReference type="AlphaFoldDB" id="A0A1M5G7A9"/>
<dbReference type="InterPro" id="IPR011032">
    <property type="entry name" value="GroES-like_sf"/>
</dbReference>
<dbReference type="InterPro" id="IPR036291">
    <property type="entry name" value="NAD(P)-bd_dom_sf"/>
</dbReference>
<dbReference type="PROSITE" id="PS00059">
    <property type="entry name" value="ADH_ZINC"/>
    <property type="match status" value="1"/>
</dbReference>
<dbReference type="FunFam" id="3.40.50.720:FF:000003">
    <property type="entry name" value="S-(hydroxymethyl)glutathione dehydrogenase"/>
    <property type="match status" value="1"/>
</dbReference>
<evidence type="ECO:0000256" key="4">
    <source>
        <dbReference type="ARBA" id="ARBA00023002"/>
    </source>
</evidence>
<evidence type="ECO:0000313" key="8">
    <source>
        <dbReference type="EMBL" id="SHF99351.1"/>
    </source>
</evidence>
<comment type="cofactor">
    <cofactor evidence="1 6">
        <name>Zn(2+)</name>
        <dbReference type="ChEBI" id="CHEBI:29105"/>
    </cofactor>
</comment>
<dbReference type="GO" id="GO:0008270">
    <property type="term" value="F:zinc ion binding"/>
    <property type="evidence" value="ECO:0007669"/>
    <property type="project" value="InterPro"/>
</dbReference>
<dbReference type="Proteomes" id="UP000184076">
    <property type="component" value="Unassembled WGS sequence"/>
</dbReference>
<accession>A0A1M5G7A9</accession>
<keyword evidence="4" id="KW-0560">Oxidoreductase</keyword>
<dbReference type="EMBL" id="FQVB01000035">
    <property type="protein sequence ID" value="SHF99351.1"/>
    <property type="molecule type" value="Genomic_DNA"/>
</dbReference>
<dbReference type="GO" id="GO:0046294">
    <property type="term" value="P:formaldehyde catabolic process"/>
    <property type="evidence" value="ECO:0007669"/>
    <property type="project" value="TreeGrafter"/>
</dbReference>
<dbReference type="OrthoDB" id="9809185at2"/>
<evidence type="ECO:0000256" key="1">
    <source>
        <dbReference type="ARBA" id="ARBA00001947"/>
    </source>
</evidence>
<gene>
    <name evidence="8" type="ORF">SAMN02745206_03063</name>
</gene>
<dbReference type="SUPFAM" id="SSF51735">
    <property type="entry name" value="NAD(P)-binding Rossmann-fold domains"/>
    <property type="match status" value="1"/>
</dbReference>
<comment type="similarity">
    <text evidence="6">Belongs to the zinc-containing alcohol dehydrogenase family.</text>
</comment>
<evidence type="ECO:0000256" key="2">
    <source>
        <dbReference type="ARBA" id="ARBA00022723"/>
    </source>
</evidence>
<dbReference type="GO" id="GO:0051903">
    <property type="term" value="F:S-(hydroxymethyl)glutathione dehydrogenase [NAD(P)+] activity"/>
    <property type="evidence" value="ECO:0007669"/>
    <property type="project" value="TreeGrafter"/>
</dbReference>
<evidence type="ECO:0000256" key="3">
    <source>
        <dbReference type="ARBA" id="ARBA00022833"/>
    </source>
</evidence>
<evidence type="ECO:0000313" key="9">
    <source>
        <dbReference type="Proteomes" id="UP000184076"/>
    </source>
</evidence>
<keyword evidence="5" id="KW-0520">NAD</keyword>
<protein>
    <submittedName>
        <fullName evidence="8">Aryl-alcohol dehydrogenase</fullName>
    </submittedName>
</protein>
<dbReference type="InterPro" id="IPR013149">
    <property type="entry name" value="ADH-like_C"/>
</dbReference>
<evidence type="ECO:0000256" key="5">
    <source>
        <dbReference type="ARBA" id="ARBA00023027"/>
    </source>
</evidence>
<dbReference type="STRING" id="1121391.SAMN02745206_03063"/>
<dbReference type="Pfam" id="PF08240">
    <property type="entry name" value="ADH_N"/>
    <property type="match status" value="1"/>
</dbReference>
<dbReference type="GO" id="GO:0005829">
    <property type="term" value="C:cytosol"/>
    <property type="evidence" value="ECO:0007669"/>
    <property type="project" value="TreeGrafter"/>
</dbReference>
<dbReference type="SUPFAM" id="SSF50129">
    <property type="entry name" value="GroES-like"/>
    <property type="match status" value="1"/>
</dbReference>
<proteinExistence type="inferred from homology"/>
<evidence type="ECO:0000259" key="7">
    <source>
        <dbReference type="SMART" id="SM00829"/>
    </source>
</evidence>
<dbReference type="SMART" id="SM00829">
    <property type="entry name" value="PKS_ER"/>
    <property type="match status" value="1"/>
</dbReference>
<dbReference type="Gene3D" id="3.90.180.10">
    <property type="entry name" value="Medium-chain alcohol dehydrogenases, catalytic domain"/>
    <property type="match status" value="1"/>
</dbReference>
<dbReference type="RefSeq" id="WP_073040991.1">
    <property type="nucleotide sequence ID" value="NZ_FQVB01000035.1"/>
</dbReference>
<dbReference type="CDD" id="cd08278">
    <property type="entry name" value="benzyl_alcohol_DH"/>
    <property type="match status" value="1"/>
</dbReference>
<keyword evidence="3 6" id="KW-0862">Zinc</keyword>
<dbReference type="Pfam" id="PF00107">
    <property type="entry name" value="ADH_zinc_N"/>
    <property type="match status" value="1"/>
</dbReference>
<name>A0A1M5G7A9_9BACT</name>
<feature type="domain" description="Enoyl reductase (ER)" evidence="7">
    <location>
        <begin position="12"/>
        <end position="362"/>
    </location>
</feature>